<proteinExistence type="predicted"/>
<name>A0A316D650_9BACL</name>
<comment type="caution">
    <text evidence="1">The sequence shown here is derived from an EMBL/GenBank/DDBJ whole genome shotgun (WGS) entry which is preliminary data.</text>
</comment>
<evidence type="ECO:0000313" key="2">
    <source>
        <dbReference type="Proteomes" id="UP000245634"/>
    </source>
</evidence>
<evidence type="ECO:0000313" key="1">
    <source>
        <dbReference type="EMBL" id="PWK10210.1"/>
    </source>
</evidence>
<dbReference type="AlphaFoldDB" id="A0A316D650"/>
<dbReference type="Proteomes" id="UP000245634">
    <property type="component" value="Unassembled WGS sequence"/>
</dbReference>
<organism evidence="1 2">
    <name type="scientific">Tumebacillus permanentifrigoris</name>
    <dbReference type="NCBI Taxonomy" id="378543"/>
    <lineage>
        <taxon>Bacteria</taxon>
        <taxon>Bacillati</taxon>
        <taxon>Bacillota</taxon>
        <taxon>Bacilli</taxon>
        <taxon>Bacillales</taxon>
        <taxon>Alicyclobacillaceae</taxon>
        <taxon>Tumebacillus</taxon>
    </lineage>
</organism>
<dbReference type="EMBL" id="QGGL01000012">
    <property type="protein sequence ID" value="PWK10210.1"/>
    <property type="molecule type" value="Genomic_DNA"/>
</dbReference>
<accession>A0A316D650</accession>
<dbReference type="RefSeq" id="WP_109689950.1">
    <property type="nucleotide sequence ID" value="NZ_QGGL01000012.1"/>
</dbReference>
<sequence>MRKLSAWEFNIITDSIASQSKGEFLEKISEAIAKVENGEVSNKDEVLFKTLPLELLNHADRVTKETIRKVLENLDLVEYDEDQWTLVSHRAKTSE</sequence>
<keyword evidence="2" id="KW-1185">Reference proteome</keyword>
<gene>
    <name evidence="1" type="ORF">C7459_11231</name>
</gene>
<protein>
    <submittedName>
        <fullName evidence="1">Uncharacterized protein</fullName>
    </submittedName>
</protein>
<reference evidence="1 2" key="1">
    <citation type="submission" date="2018-05" db="EMBL/GenBank/DDBJ databases">
        <title>Genomic Encyclopedia of Type Strains, Phase IV (KMG-IV): sequencing the most valuable type-strain genomes for metagenomic binning, comparative biology and taxonomic classification.</title>
        <authorList>
            <person name="Goeker M."/>
        </authorList>
    </citation>
    <scope>NUCLEOTIDE SEQUENCE [LARGE SCALE GENOMIC DNA]</scope>
    <source>
        <strain evidence="1 2">DSM 18773</strain>
    </source>
</reference>